<feature type="transmembrane region" description="Helical" evidence="1">
    <location>
        <begin position="221"/>
        <end position="240"/>
    </location>
</feature>
<dbReference type="PANTHER" id="PTHR37308">
    <property type="entry name" value="INTEGRAL MEMBRANE PROTEIN"/>
    <property type="match status" value="1"/>
</dbReference>
<protein>
    <recommendedName>
        <fullName evidence="4">DUF368 domain-containing protein</fullName>
    </recommendedName>
</protein>
<name>A0A517QHS6_9PLAN</name>
<feature type="transmembrane region" description="Helical" evidence="1">
    <location>
        <begin position="88"/>
        <end position="111"/>
    </location>
</feature>
<keyword evidence="1" id="KW-0812">Transmembrane</keyword>
<accession>A0A517QHS6</accession>
<keyword evidence="3" id="KW-1185">Reference proteome</keyword>
<dbReference type="Proteomes" id="UP000315724">
    <property type="component" value="Chromosome"/>
</dbReference>
<feature type="transmembrane region" description="Helical" evidence="1">
    <location>
        <begin position="246"/>
        <end position="267"/>
    </location>
</feature>
<feature type="transmembrane region" description="Helical" evidence="1">
    <location>
        <begin position="145"/>
        <end position="165"/>
    </location>
</feature>
<dbReference type="AlphaFoldDB" id="A0A517QHS6"/>
<proteinExistence type="predicted"/>
<dbReference type="PANTHER" id="PTHR37308:SF1">
    <property type="entry name" value="POLYPRENYL-PHOSPHATE TRANSPORTER"/>
    <property type="match status" value="1"/>
</dbReference>
<dbReference type="Pfam" id="PF04018">
    <property type="entry name" value="VCA0040-like"/>
    <property type="match status" value="1"/>
</dbReference>
<evidence type="ECO:0008006" key="4">
    <source>
        <dbReference type="Google" id="ProtNLM"/>
    </source>
</evidence>
<dbReference type="OrthoDB" id="9793746at2"/>
<feature type="transmembrane region" description="Helical" evidence="1">
    <location>
        <begin position="117"/>
        <end position="138"/>
    </location>
</feature>
<evidence type="ECO:0000313" key="2">
    <source>
        <dbReference type="EMBL" id="QDT31186.1"/>
    </source>
</evidence>
<organism evidence="2 3">
    <name type="scientific">Thalassoglobus polymorphus</name>
    <dbReference type="NCBI Taxonomy" id="2527994"/>
    <lineage>
        <taxon>Bacteria</taxon>
        <taxon>Pseudomonadati</taxon>
        <taxon>Planctomycetota</taxon>
        <taxon>Planctomycetia</taxon>
        <taxon>Planctomycetales</taxon>
        <taxon>Planctomycetaceae</taxon>
        <taxon>Thalassoglobus</taxon>
    </lineage>
</organism>
<reference evidence="2 3" key="1">
    <citation type="submission" date="2019-02" db="EMBL/GenBank/DDBJ databases">
        <title>Deep-cultivation of Planctomycetes and their phenomic and genomic characterization uncovers novel biology.</title>
        <authorList>
            <person name="Wiegand S."/>
            <person name="Jogler M."/>
            <person name="Boedeker C."/>
            <person name="Pinto D."/>
            <person name="Vollmers J."/>
            <person name="Rivas-Marin E."/>
            <person name="Kohn T."/>
            <person name="Peeters S.H."/>
            <person name="Heuer A."/>
            <person name="Rast P."/>
            <person name="Oberbeckmann S."/>
            <person name="Bunk B."/>
            <person name="Jeske O."/>
            <person name="Meyerdierks A."/>
            <person name="Storesund J.E."/>
            <person name="Kallscheuer N."/>
            <person name="Luecker S."/>
            <person name="Lage O.M."/>
            <person name="Pohl T."/>
            <person name="Merkel B.J."/>
            <person name="Hornburger P."/>
            <person name="Mueller R.-W."/>
            <person name="Bruemmer F."/>
            <person name="Labrenz M."/>
            <person name="Spormann A.M."/>
            <person name="Op den Camp H."/>
            <person name="Overmann J."/>
            <person name="Amann R."/>
            <person name="Jetten M.S.M."/>
            <person name="Mascher T."/>
            <person name="Medema M.H."/>
            <person name="Devos D.P."/>
            <person name="Kaster A.-K."/>
            <person name="Ovreas L."/>
            <person name="Rohde M."/>
            <person name="Galperin M.Y."/>
            <person name="Jogler C."/>
        </authorList>
    </citation>
    <scope>NUCLEOTIDE SEQUENCE [LARGE SCALE GENOMIC DNA]</scope>
    <source>
        <strain evidence="2 3">Mal48</strain>
    </source>
</reference>
<keyword evidence="1" id="KW-0472">Membrane</keyword>
<dbReference type="KEGG" id="tpol:Mal48_04180"/>
<feature type="transmembrane region" description="Helical" evidence="1">
    <location>
        <begin position="302"/>
        <end position="319"/>
    </location>
</feature>
<dbReference type="EMBL" id="CP036267">
    <property type="protein sequence ID" value="QDT31186.1"/>
    <property type="molecule type" value="Genomic_DNA"/>
</dbReference>
<evidence type="ECO:0000256" key="1">
    <source>
        <dbReference type="SAM" id="Phobius"/>
    </source>
</evidence>
<feature type="transmembrane region" description="Helical" evidence="1">
    <location>
        <begin position="171"/>
        <end position="200"/>
    </location>
</feature>
<keyword evidence="1" id="KW-1133">Transmembrane helix</keyword>
<evidence type="ECO:0000313" key="3">
    <source>
        <dbReference type="Proteomes" id="UP000315724"/>
    </source>
</evidence>
<gene>
    <name evidence="2" type="ORF">Mal48_04180</name>
</gene>
<dbReference type="InterPro" id="IPR007163">
    <property type="entry name" value="VCA0040-like"/>
</dbReference>
<sequence>MNDEQKNMTQDDAAAKKIPSSEDLAQLGRGVLMGGADVIPGVSGGTVALILGIYERLISAVSHVDATLMSFVSQRKFRDAAKHIDLRFIIPLGMGILVGIVLLGSVMHTLLEDYRQYTMAAFFGMIGASCLLVAKLVTRWRALEYGLLTGGAVFAVWLVSQPALANPPDHLWYIFLCGAIAICAMILPGISGSFILLILGKYHEITGIIKDVIKLKLSTESIFLVLTFACGCLVGLISFAKLLRWLLANYAAQTMSLLCGFMIGSLYKIWPFQVDTTPEVEEFKHKVFEIVPFSKIEFNGEFALTILVAIVAAVLVFGLDHLGSPEQALEEVTAE</sequence>